<reference evidence="8" key="2">
    <citation type="submission" date="2018-11" db="EMBL/GenBank/DDBJ databases">
        <title>Trombidioid mite genomics.</title>
        <authorList>
            <person name="Dong X."/>
        </authorList>
    </citation>
    <scope>NUCLEOTIDE SEQUENCE</scope>
    <source>
        <strain evidence="8">UoL-WK</strain>
    </source>
</reference>
<dbReference type="EMBL" id="NCKU01004706">
    <property type="protein sequence ID" value="RWS05552.1"/>
    <property type="molecule type" value="Genomic_DNA"/>
</dbReference>
<gene>
    <name evidence="9" type="ORF">B4U79_19086</name>
    <name evidence="8" type="ORF">B4U79_19091</name>
    <name evidence="7" type="ORF">B4U79_19126</name>
</gene>
<keyword evidence="10" id="KW-1185">Reference proteome</keyword>
<feature type="transmembrane region" description="Helical" evidence="5">
    <location>
        <begin position="306"/>
        <end position="328"/>
    </location>
</feature>
<keyword evidence="2 5" id="KW-0812">Transmembrane</keyword>
<evidence type="ECO:0000256" key="4">
    <source>
        <dbReference type="ARBA" id="ARBA00023136"/>
    </source>
</evidence>
<name>A0A3S3Q894_9ACAR</name>
<dbReference type="GO" id="GO:0020037">
    <property type="term" value="F:heme binding"/>
    <property type="evidence" value="ECO:0007669"/>
    <property type="project" value="TreeGrafter"/>
</dbReference>
<comment type="subcellular location">
    <subcellularLocation>
        <location evidence="1">Membrane</location>
        <topology evidence="1">Multi-pass membrane protein</topology>
    </subcellularLocation>
</comment>
<feature type="transmembrane region" description="Helical" evidence="5">
    <location>
        <begin position="215"/>
        <end position="240"/>
    </location>
</feature>
<dbReference type="PANTHER" id="PTHR10924:SF4">
    <property type="entry name" value="GH15861P"/>
    <property type="match status" value="1"/>
</dbReference>
<evidence type="ECO:0000313" key="8">
    <source>
        <dbReference type="EMBL" id="RWS05146.1"/>
    </source>
</evidence>
<dbReference type="InterPro" id="IPR049680">
    <property type="entry name" value="FLVCR1-2_SLC49-like"/>
</dbReference>
<dbReference type="PANTHER" id="PTHR10924">
    <property type="entry name" value="MAJOR FACILITATOR SUPERFAMILY PROTEIN-RELATED"/>
    <property type="match status" value="1"/>
</dbReference>
<keyword evidence="8" id="KW-0675">Receptor</keyword>
<feature type="transmembrane region" description="Helical" evidence="5">
    <location>
        <begin position="273"/>
        <end position="294"/>
    </location>
</feature>
<dbReference type="AlphaFoldDB" id="A0A3S3Q894"/>
<dbReference type="GO" id="GO:0016020">
    <property type="term" value="C:membrane"/>
    <property type="evidence" value="ECO:0007669"/>
    <property type="project" value="UniProtKB-SubCell"/>
</dbReference>
<dbReference type="EMBL" id="NCKU01007030">
    <property type="protein sequence ID" value="RWS02951.1"/>
    <property type="molecule type" value="Genomic_DNA"/>
</dbReference>
<sequence>MVFFIVYVICVLPMSVINQRYGIRSVMLICSSVTTFGLILKFIALTPSLFWLSVIGQTLIAVSIIYLNSCPTQIASTWFAKNEANKAMAVLVFANFFALSVGFLATPLLVANLTTAVQIANTLRILILSEAIVSIILLFSILIFFDSEPKTPPSMEQQIASHERESLSFRSTIIALFKNPNYILLVISSGCIIGIFNALFSLLNQMISSKFAHSTSSIGVIGAMYTFSGCISSSFLGWIADKFPLKLMYALNNFLVFLSMLCFMVLFKFENLWPFYIVTTLVGFFLSSNFYLALKLAAKVTYPQSEAICSGILITFNQITAAIFTAIGSNLISAFSAFACVVAFCVIVLIAMVIDCFIKDIRSDENNTLLQQPESIS</sequence>
<accession>A0A3S3Q894</accession>
<comment type="caution">
    <text evidence="8">The sequence shown here is derived from an EMBL/GenBank/DDBJ whole genome shotgun (WGS) entry which is preliminary data.</text>
</comment>
<evidence type="ECO:0000256" key="2">
    <source>
        <dbReference type="ARBA" id="ARBA00022692"/>
    </source>
</evidence>
<evidence type="ECO:0000256" key="1">
    <source>
        <dbReference type="ARBA" id="ARBA00004141"/>
    </source>
</evidence>
<reference evidence="8 10" key="1">
    <citation type="journal article" date="2018" name="Gigascience">
        <title>Genomes of trombidid mites reveal novel predicted allergens and laterally-transferred genes associated with secondary metabolism.</title>
        <authorList>
            <person name="Dong X."/>
            <person name="Chaisiri K."/>
            <person name="Xia D."/>
            <person name="Armstrong S.D."/>
            <person name="Fang Y."/>
            <person name="Donnelly M.J."/>
            <person name="Kadowaki T."/>
            <person name="McGarry J.W."/>
            <person name="Darby A.C."/>
            <person name="Makepeace B.L."/>
        </authorList>
    </citation>
    <scope>NUCLEOTIDE SEQUENCE [LARGE SCALE GENOMIC DNA]</scope>
    <source>
        <strain evidence="8">UoL-WK</strain>
    </source>
</reference>
<evidence type="ECO:0000313" key="9">
    <source>
        <dbReference type="EMBL" id="RWS05552.1"/>
    </source>
</evidence>
<keyword evidence="3 5" id="KW-1133">Transmembrane helix</keyword>
<evidence type="ECO:0000256" key="5">
    <source>
        <dbReference type="SAM" id="Phobius"/>
    </source>
</evidence>
<feature type="transmembrane region" description="Helical" evidence="5">
    <location>
        <begin position="49"/>
        <end position="67"/>
    </location>
</feature>
<dbReference type="InterPro" id="IPR020846">
    <property type="entry name" value="MFS_dom"/>
</dbReference>
<feature type="transmembrane region" description="Helical" evidence="5">
    <location>
        <begin position="334"/>
        <end position="358"/>
    </location>
</feature>
<dbReference type="Gene3D" id="1.20.1250.20">
    <property type="entry name" value="MFS general substrate transporter like domains"/>
    <property type="match status" value="1"/>
</dbReference>
<dbReference type="EMBL" id="NCKU01004993">
    <property type="protein sequence ID" value="RWS05146.1"/>
    <property type="molecule type" value="Genomic_DNA"/>
</dbReference>
<proteinExistence type="predicted"/>
<feature type="transmembrane region" description="Helical" evidence="5">
    <location>
        <begin position="21"/>
        <end position="43"/>
    </location>
</feature>
<dbReference type="Proteomes" id="UP000285301">
    <property type="component" value="Unassembled WGS sequence"/>
</dbReference>
<dbReference type="PROSITE" id="PS50850">
    <property type="entry name" value="MFS"/>
    <property type="match status" value="1"/>
</dbReference>
<feature type="transmembrane region" description="Helical" evidence="5">
    <location>
        <begin position="182"/>
        <end position="203"/>
    </location>
</feature>
<dbReference type="GO" id="GO:0015232">
    <property type="term" value="F:heme transmembrane transporter activity"/>
    <property type="evidence" value="ECO:0007669"/>
    <property type="project" value="TreeGrafter"/>
</dbReference>
<feature type="transmembrane region" description="Helical" evidence="5">
    <location>
        <begin position="88"/>
        <end position="111"/>
    </location>
</feature>
<keyword evidence="4 5" id="KW-0472">Membrane</keyword>
<dbReference type="GO" id="GO:0097037">
    <property type="term" value="P:heme export"/>
    <property type="evidence" value="ECO:0007669"/>
    <property type="project" value="TreeGrafter"/>
</dbReference>
<protein>
    <submittedName>
        <fullName evidence="8">Feline leukemia virus subgroup C receptor-related protein 2-like protein</fullName>
    </submittedName>
</protein>
<dbReference type="InterPro" id="IPR036259">
    <property type="entry name" value="MFS_trans_sf"/>
</dbReference>
<feature type="domain" description="Major facilitator superfamily (MFS) profile" evidence="6">
    <location>
        <begin position="1"/>
        <end position="363"/>
    </location>
</feature>
<evidence type="ECO:0000259" key="6">
    <source>
        <dbReference type="PROSITE" id="PS50850"/>
    </source>
</evidence>
<dbReference type="SUPFAM" id="SSF103473">
    <property type="entry name" value="MFS general substrate transporter"/>
    <property type="match status" value="1"/>
</dbReference>
<dbReference type="Pfam" id="PF07690">
    <property type="entry name" value="MFS_1"/>
    <property type="match status" value="1"/>
</dbReference>
<organism evidence="8 10">
    <name type="scientific">Dinothrombium tinctorium</name>
    <dbReference type="NCBI Taxonomy" id="1965070"/>
    <lineage>
        <taxon>Eukaryota</taxon>
        <taxon>Metazoa</taxon>
        <taxon>Ecdysozoa</taxon>
        <taxon>Arthropoda</taxon>
        <taxon>Chelicerata</taxon>
        <taxon>Arachnida</taxon>
        <taxon>Acari</taxon>
        <taxon>Acariformes</taxon>
        <taxon>Trombidiformes</taxon>
        <taxon>Prostigmata</taxon>
        <taxon>Anystina</taxon>
        <taxon>Parasitengona</taxon>
        <taxon>Trombidioidea</taxon>
        <taxon>Trombidiidae</taxon>
        <taxon>Dinothrombium</taxon>
    </lineage>
</organism>
<evidence type="ECO:0000256" key="3">
    <source>
        <dbReference type="ARBA" id="ARBA00022989"/>
    </source>
</evidence>
<feature type="transmembrane region" description="Helical" evidence="5">
    <location>
        <begin position="123"/>
        <end position="145"/>
    </location>
</feature>
<evidence type="ECO:0000313" key="10">
    <source>
        <dbReference type="Proteomes" id="UP000285301"/>
    </source>
</evidence>
<evidence type="ECO:0000313" key="7">
    <source>
        <dbReference type="EMBL" id="RWS02951.1"/>
    </source>
</evidence>
<dbReference type="InterPro" id="IPR011701">
    <property type="entry name" value="MFS"/>
</dbReference>
<dbReference type="OrthoDB" id="422206at2759"/>
<feature type="transmembrane region" description="Helical" evidence="5">
    <location>
        <begin position="247"/>
        <end position="267"/>
    </location>
</feature>